<dbReference type="InterPro" id="IPR050077">
    <property type="entry name" value="LexA_repressor"/>
</dbReference>
<feature type="domain" description="Peptidase S24/S26A/S26B/S26C" evidence="1">
    <location>
        <begin position="5"/>
        <end position="109"/>
    </location>
</feature>
<dbReference type="RefSeq" id="WP_230752531.1">
    <property type="nucleotide sequence ID" value="NZ_JAINWA010000001.1"/>
</dbReference>
<reference evidence="2" key="1">
    <citation type="submission" date="2021-08" db="EMBL/GenBank/DDBJ databases">
        <title>Comparative analyses of Brucepasteria parasyntrophica and Teretinema zuelzerae.</title>
        <authorList>
            <person name="Song Y."/>
            <person name="Brune A."/>
        </authorList>
    </citation>
    <scope>NUCLEOTIDE SEQUENCE</scope>
    <source>
        <strain evidence="2">DSM 1903</strain>
    </source>
</reference>
<dbReference type="Proteomes" id="UP001198163">
    <property type="component" value="Unassembled WGS sequence"/>
</dbReference>
<dbReference type="InterPro" id="IPR036286">
    <property type="entry name" value="LexA/Signal_pep-like_sf"/>
</dbReference>
<dbReference type="SUPFAM" id="SSF51306">
    <property type="entry name" value="LexA/Signal peptidase"/>
    <property type="match status" value="1"/>
</dbReference>
<evidence type="ECO:0000313" key="2">
    <source>
        <dbReference type="EMBL" id="MCD1653493.1"/>
    </source>
</evidence>
<accession>A0AAE3EGP2</accession>
<sequence length="116" mass="12863">MANETGFPSPARGYEANTIDLNTLMVHNAPATFFMRMQGGQLIYRGILSGDMLVIDRSRPPMPGCLVVFRREGEFACRELRREGERLLLADGCGEGIKIDEETEIFGVVTGVVRNL</sequence>
<dbReference type="CDD" id="cd06529">
    <property type="entry name" value="S24_LexA-like"/>
    <property type="match status" value="1"/>
</dbReference>
<proteinExistence type="predicted"/>
<dbReference type="PANTHER" id="PTHR33516">
    <property type="entry name" value="LEXA REPRESSOR"/>
    <property type="match status" value="1"/>
</dbReference>
<dbReference type="InterPro" id="IPR015927">
    <property type="entry name" value="Peptidase_S24_S26A/B/C"/>
</dbReference>
<evidence type="ECO:0000259" key="1">
    <source>
        <dbReference type="Pfam" id="PF00717"/>
    </source>
</evidence>
<comment type="caution">
    <text evidence="2">The sequence shown here is derived from an EMBL/GenBank/DDBJ whole genome shotgun (WGS) entry which is preliminary data.</text>
</comment>
<dbReference type="PANTHER" id="PTHR33516:SF2">
    <property type="entry name" value="LEXA REPRESSOR-RELATED"/>
    <property type="match status" value="1"/>
</dbReference>
<dbReference type="Gene3D" id="2.10.109.10">
    <property type="entry name" value="Umud Fragment, subunit A"/>
    <property type="match status" value="1"/>
</dbReference>
<dbReference type="EMBL" id="JAINWA010000001">
    <property type="protein sequence ID" value="MCD1653493.1"/>
    <property type="molecule type" value="Genomic_DNA"/>
</dbReference>
<name>A0AAE3EGP2_9SPIR</name>
<dbReference type="InterPro" id="IPR039418">
    <property type="entry name" value="LexA-like"/>
</dbReference>
<dbReference type="Pfam" id="PF00717">
    <property type="entry name" value="Peptidase_S24"/>
    <property type="match status" value="1"/>
</dbReference>
<keyword evidence="3" id="KW-1185">Reference proteome</keyword>
<organism evidence="2 3">
    <name type="scientific">Teretinema zuelzerae</name>
    <dbReference type="NCBI Taxonomy" id="156"/>
    <lineage>
        <taxon>Bacteria</taxon>
        <taxon>Pseudomonadati</taxon>
        <taxon>Spirochaetota</taxon>
        <taxon>Spirochaetia</taxon>
        <taxon>Spirochaetales</taxon>
        <taxon>Treponemataceae</taxon>
        <taxon>Teretinema</taxon>
    </lineage>
</organism>
<gene>
    <name evidence="2" type="ORF">K7J14_02115</name>
</gene>
<dbReference type="AlphaFoldDB" id="A0AAE3EGP2"/>
<evidence type="ECO:0000313" key="3">
    <source>
        <dbReference type="Proteomes" id="UP001198163"/>
    </source>
</evidence>
<protein>
    <recommendedName>
        <fullName evidence="1">Peptidase S24/S26A/S26B/S26C domain-containing protein</fullName>
    </recommendedName>
</protein>